<sequence>MLILYPATLLNLLISSSSFWVESLGFSMNGIMSSAYSESFISSLPIWMPLISFVCLIAVARTSKTMLKSSGESGHPCLVPDLSEKSFSFSPLSIIFAIGLS</sequence>
<protein>
    <submittedName>
        <fullName evidence="2">Uncharacterized protein</fullName>
    </submittedName>
</protein>
<keyword evidence="1" id="KW-0812">Transmembrane</keyword>
<evidence type="ECO:0000313" key="3">
    <source>
        <dbReference type="Proteomes" id="UP000694570"/>
    </source>
</evidence>
<name>A0A8D0WY28_PIG</name>
<dbReference type="Ensembl" id="ENSSSCT00030058790.1">
    <property type="protein sequence ID" value="ENSSSCP00030026816.1"/>
    <property type="gene ID" value="ENSSSCG00030042265.1"/>
</dbReference>
<proteinExistence type="predicted"/>
<dbReference type="AlphaFoldDB" id="A0A8D0WY28"/>
<organism evidence="2 3">
    <name type="scientific">Sus scrofa</name>
    <name type="common">Pig</name>
    <dbReference type="NCBI Taxonomy" id="9823"/>
    <lineage>
        <taxon>Eukaryota</taxon>
        <taxon>Metazoa</taxon>
        <taxon>Chordata</taxon>
        <taxon>Craniata</taxon>
        <taxon>Vertebrata</taxon>
        <taxon>Euteleostomi</taxon>
        <taxon>Mammalia</taxon>
        <taxon>Eutheria</taxon>
        <taxon>Laurasiatheria</taxon>
        <taxon>Artiodactyla</taxon>
        <taxon>Suina</taxon>
        <taxon>Suidae</taxon>
        <taxon>Sus</taxon>
    </lineage>
</organism>
<keyword evidence="1" id="KW-1133">Transmembrane helix</keyword>
<feature type="transmembrane region" description="Helical" evidence="1">
    <location>
        <begin position="39"/>
        <end position="60"/>
    </location>
</feature>
<reference evidence="2" key="1">
    <citation type="submission" date="2025-08" db="UniProtKB">
        <authorList>
            <consortium name="Ensembl"/>
        </authorList>
    </citation>
    <scope>IDENTIFICATION</scope>
</reference>
<evidence type="ECO:0000256" key="1">
    <source>
        <dbReference type="SAM" id="Phobius"/>
    </source>
</evidence>
<accession>A0A8D0WY28</accession>
<dbReference type="Proteomes" id="UP000694570">
    <property type="component" value="Unplaced"/>
</dbReference>
<keyword evidence="1" id="KW-0472">Membrane</keyword>
<evidence type="ECO:0000313" key="2">
    <source>
        <dbReference type="Ensembl" id="ENSSSCP00030026816.1"/>
    </source>
</evidence>